<evidence type="ECO:0000313" key="1">
    <source>
        <dbReference type="EMBL" id="MFC6315597.1"/>
    </source>
</evidence>
<keyword evidence="2" id="KW-1185">Reference proteome</keyword>
<evidence type="ECO:0000313" key="2">
    <source>
        <dbReference type="Proteomes" id="UP001596310"/>
    </source>
</evidence>
<organism evidence="1 2">
    <name type="scientific">Lapidilactobacillus achengensis</name>
    <dbReference type="NCBI Taxonomy" id="2486000"/>
    <lineage>
        <taxon>Bacteria</taxon>
        <taxon>Bacillati</taxon>
        <taxon>Bacillota</taxon>
        <taxon>Bacilli</taxon>
        <taxon>Lactobacillales</taxon>
        <taxon>Lactobacillaceae</taxon>
        <taxon>Lapidilactobacillus</taxon>
    </lineage>
</organism>
<proteinExistence type="predicted"/>
<sequence length="173" mass="20111">MTQLLVNAVCGVARQDLSGAYLRRYTASELIAKTQISRSAFYQHFDGGLRDVFSTTIENEVLRPMRLARFSWPEAVDFVLNYVRHNQILVRNLYELGSGPQKICWFRQQLVAVIWPHYRPDEPLTSDCCCWRQLSLLCGALVGEIQCWTCSDFKEELWRIRLRLQSFDLDTSA</sequence>
<gene>
    <name evidence="1" type="ORF">ACFQHW_08490</name>
</gene>
<name>A0ABW1UNQ0_9LACO</name>
<dbReference type="Proteomes" id="UP001596310">
    <property type="component" value="Unassembled WGS sequence"/>
</dbReference>
<dbReference type="RefSeq" id="WP_125598330.1">
    <property type="nucleotide sequence ID" value="NZ_JBHSSM010000018.1"/>
</dbReference>
<dbReference type="Gene3D" id="1.10.357.10">
    <property type="entry name" value="Tetracycline Repressor, domain 2"/>
    <property type="match status" value="1"/>
</dbReference>
<accession>A0ABW1UNQ0</accession>
<evidence type="ECO:0008006" key="3">
    <source>
        <dbReference type="Google" id="ProtNLM"/>
    </source>
</evidence>
<dbReference type="EMBL" id="JBHSSM010000018">
    <property type="protein sequence ID" value="MFC6315597.1"/>
    <property type="molecule type" value="Genomic_DNA"/>
</dbReference>
<protein>
    <recommendedName>
        <fullName evidence="3">Transcriptional regulator</fullName>
    </recommendedName>
</protein>
<reference evidence="2" key="1">
    <citation type="journal article" date="2019" name="Int. J. Syst. Evol. Microbiol.">
        <title>The Global Catalogue of Microorganisms (GCM) 10K type strain sequencing project: providing services to taxonomists for standard genome sequencing and annotation.</title>
        <authorList>
            <consortium name="The Broad Institute Genomics Platform"/>
            <consortium name="The Broad Institute Genome Sequencing Center for Infectious Disease"/>
            <person name="Wu L."/>
            <person name="Ma J."/>
        </authorList>
    </citation>
    <scope>NUCLEOTIDE SEQUENCE [LARGE SCALE GENOMIC DNA]</scope>
    <source>
        <strain evidence="2">CCM 8897</strain>
    </source>
</reference>
<comment type="caution">
    <text evidence="1">The sequence shown here is derived from an EMBL/GenBank/DDBJ whole genome shotgun (WGS) entry which is preliminary data.</text>
</comment>